<keyword evidence="6 7" id="KW-0961">Cell wall biogenesis/degradation</keyword>
<evidence type="ECO:0000256" key="6">
    <source>
        <dbReference type="ARBA" id="ARBA00023316"/>
    </source>
</evidence>
<reference evidence="10 11" key="1">
    <citation type="journal article" date="2012" name="J. Bacteriol.">
        <title>Genome sequence of benzo(a)pyrene-degrading bacterium Novosphingobium pentaromativorans US6-1.</title>
        <authorList>
            <person name="Luo Y.R."/>
            <person name="Kang S.G."/>
            <person name="Kim S.J."/>
            <person name="Kim M.R."/>
            <person name="Li N."/>
            <person name="Lee J.H."/>
            <person name="Kwon K.K."/>
        </authorList>
    </citation>
    <scope>NUCLEOTIDE SEQUENCE [LARGE SCALE GENOMIC DNA]</scope>
    <source>
        <strain evidence="10 11">US6-1</strain>
    </source>
</reference>
<dbReference type="PATRIC" id="fig|1088721.3.peg.3957"/>
<dbReference type="NCBIfam" id="NF004785">
    <property type="entry name" value="PRK06132.1-2"/>
    <property type="match status" value="1"/>
</dbReference>
<dbReference type="Proteomes" id="UP000004030">
    <property type="component" value="Unassembled WGS sequence"/>
</dbReference>
<comment type="similarity">
    <text evidence="2">Belongs to the YkuD family.</text>
</comment>
<dbReference type="GO" id="GO:0016740">
    <property type="term" value="F:transferase activity"/>
    <property type="evidence" value="ECO:0007669"/>
    <property type="project" value="UniProtKB-KW"/>
</dbReference>
<organism evidence="10 11">
    <name type="scientific">Novosphingobium pentaromativorans US6-1</name>
    <dbReference type="NCBI Taxonomy" id="1088721"/>
    <lineage>
        <taxon>Bacteria</taxon>
        <taxon>Pseudomonadati</taxon>
        <taxon>Pseudomonadota</taxon>
        <taxon>Alphaproteobacteria</taxon>
        <taxon>Sphingomonadales</taxon>
        <taxon>Sphingomonadaceae</taxon>
        <taxon>Novosphingobium</taxon>
    </lineage>
</organism>
<keyword evidence="8" id="KW-0732">Signal</keyword>
<dbReference type="UniPathway" id="UPA00219"/>
<accession>G6EI49</accession>
<dbReference type="EMBL" id="AGFM01000063">
    <property type="protein sequence ID" value="EHJ59037.1"/>
    <property type="molecule type" value="Genomic_DNA"/>
</dbReference>
<name>G6EI49_9SPHN</name>
<dbReference type="SUPFAM" id="SSF141523">
    <property type="entry name" value="L,D-transpeptidase catalytic domain-like"/>
    <property type="match status" value="1"/>
</dbReference>
<dbReference type="STRING" id="1088721.JI59_02055"/>
<evidence type="ECO:0000256" key="1">
    <source>
        <dbReference type="ARBA" id="ARBA00004752"/>
    </source>
</evidence>
<dbReference type="PANTHER" id="PTHR30582">
    <property type="entry name" value="L,D-TRANSPEPTIDASE"/>
    <property type="match status" value="1"/>
</dbReference>
<evidence type="ECO:0000256" key="7">
    <source>
        <dbReference type="PROSITE-ProRule" id="PRU01373"/>
    </source>
</evidence>
<evidence type="ECO:0000256" key="2">
    <source>
        <dbReference type="ARBA" id="ARBA00005992"/>
    </source>
</evidence>
<dbReference type="PROSITE" id="PS52029">
    <property type="entry name" value="LD_TPASE"/>
    <property type="match status" value="1"/>
</dbReference>
<keyword evidence="11" id="KW-1185">Reference proteome</keyword>
<feature type="domain" description="L,D-TPase catalytic" evidence="9">
    <location>
        <begin position="72"/>
        <end position="181"/>
    </location>
</feature>
<keyword evidence="4 7" id="KW-0133">Cell shape</keyword>
<dbReference type="PANTHER" id="PTHR30582:SF2">
    <property type="entry name" value="L,D-TRANSPEPTIDASE YCIB-RELATED"/>
    <property type="match status" value="1"/>
</dbReference>
<dbReference type="PIRSF" id="PIRSF029342">
    <property type="entry name" value="UCP029342_ErfK/YbiS/YcfS/YnhG"/>
    <property type="match status" value="1"/>
</dbReference>
<dbReference type="InterPro" id="IPR016915">
    <property type="entry name" value="UCP029342"/>
</dbReference>
<dbReference type="InterPro" id="IPR050979">
    <property type="entry name" value="LD-transpeptidase"/>
</dbReference>
<evidence type="ECO:0000256" key="4">
    <source>
        <dbReference type="ARBA" id="ARBA00022960"/>
    </source>
</evidence>
<evidence type="ECO:0000313" key="11">
    <source>
        <dbReference type="Proteomes" id="UP000004030"/>
    </source>
</evidence>
<evidence type="ECO:0000256" key="3">
    <source>
        <dbReference type="ARBA" id="ARBA00022679"/>
    </source>
</evidence>
<evidence type="ECO:0000313" key="10">
    <source>
        <dbReference type="EMBL" id="EHJ59037.1"/>
    </source>
</evidence>
<dbReference type="GO" id="GO:0018104">
    <property type="term" value="P:peptidoglycan-protein cross-linking"/>
    <property type="evidence" value="ECO:0007669"/>
    <property type="project" value="TreeGrafter"/>
</dbReference>
<feature type="active site" description="Nucleophile" evidence="7">
    <location>
        <position position="157"/>
    </location>
</feature>
<dbReference type="GO" id="GO:0071555">
    <property type="term" value="P:cell wall organization"/>
    <property type="evidence" value="ECO:0007669"/>
    <property type="project" value="UniProtKB-UniRule"/>
</dbReference>
<protein>
    <submittedName>
        <fullName evidence="10">ErfK/YbiS/YcfS/YnhG family protein</fullName>
    </submittedName>
</protein>
<dbReference type="GO" id="GO:0005576">
    <property type="term" value="C:extracellular region"/>
    <property type="evidence" value="ECO:0007669"/>
    <property type="project" value="TreeGrafter"/>
</dbReference>
<dbReference type="AlphaFoldDB" id="G6EI49"/>
<comment type="pathway">
    <text evidence="1 7">Cell wall biogenesis; peptidoglycan biosynthesis.</text>
</comment>
<keyword evidence="3" id="KW-0808">Transferase</keyword>
<feature type="chain" id="PRO_5003488151" evidence="8">
    <location>
        <begin position="38"/>
        <end position="346"/>
    </location>
</feature>
<evidence type="ECO:0000256" key="5">
    <source>
        <dbReference type="ARBA" id="ARBA00022984"/>
    </source>
</evidence>
<keyword evidence="5 7" id="KW-0573">Peptidoglycan synthesis</keyword>
<feature type="signal peptide" evidence="8">
    <location>
        <begin position="1"/>
        <end position="37"/>
    </location>
</feature>
<sequence>MSKWSCMIAPKILVPVPTAMALAISLLSITFVSKANAQGAVASSPPEFARDIDRLKPGEWVWAPEVAPSGPVLIYVDLSRQIAMVYRNGIRIAATTVSTGRPGHPTPTGVFTILQKDARHRSSTYNNAPMPYQQRLTWDGVALHAGGLPGYPESHGCVHLPIGFARELFAITDLGGTVVVEGDAADHVVTSENSLLAPFNERGEAIEKLTLRSGERFRWNPELVASGPLSIIVSKLDQRIVVLRSGVEIGRSVATIDDPDPGSHVATRIIQNGQAKWTFVGMTGHEDEDGKALDEAQLNRVRMPREFRELLMAAVEPGTTMLITNSRVGSGARPHLTLVDAIEHHE</sequence>
<dbReference type="GO" id="GO:0008360">
    <property type="term" value="P:regulation of cell shape"/>
    <property type="evidence" value="ECO:0007669"/>
    <property type="project" value="UniProtKB-UniRule"/>
</dbReference>
<dbReference type="InterPro" id="IPR038063">
    <property type="entry name" value="Transpep_catalytic_dom"/>
</dbReference>
<gene>
    <name evidence="10" type="ORF">NSU_4020</name>
</gene>
<dbReference type="Pfam" id="PF03734">
    <property type="entry name" value="YkuD"/>
    <property type="match status" value="1"/>
</dbReference>
<dbReference type="Gene3D" id="2.40.440.10">
    <property type="entry name" value="L,D-transpeptidase catalytic domain-like"/>
    <property type="match status" value="1"/>
</dbReference>
<proteinExistence type="inferred from homology"/>
<dbReference type="InterPro" id="IPR005490">
    <property type="entry name" value="LD_TPept_cat_dom"/>
</dbReference>
<comment type="caution">
    <text evidence="10">The sequence shown here is derived from an EMBL/GenBank/DDBJ whole genome shotgun (WGS) entry which is preliminary data.</text>
</comment>
<evidence type="ECO:0000259" key="9">
    <source>
        <dbReference type="PROSITE" id="PS52029"/>
    </source>
</evidence>
<dbReference type="eggNOG" id="COG1376">
    <property type="taxonomic scope" value="Bacteria"/>
</dbReference>
<dbReference type="GO" id="GO:0071972">
    <property type="term" value="F:peptidoglycan L,D-transpeptidase activity"/>
    <property type="evidence" value="ECO:0007669"/>
    <property type="project" value="TreeGrafter"/>
</dbReference>
<feature type="active site" description="Proton donor/acceptor" evidence="7">
    <location>
        <position position="144"/>
    </location>
</feature>
<evidence type="ECO:0000256" key="8">
    <source>
        <dbReference type="SAM" id="SignalP"/>
    </source>
</evidence>
<dbReference type="CDD" id="cd16913">
    <property type="entry name" value="YkuD_like"/>
    <property type="match status" value="1"/>
</dbReference>